<dbReference type="PRINTS" id="PR00162">
    <property type="entry name" value="RIESKE"/>
</dbReference>
<dbReference type="SUPFAM" id="SSF50022">
    <property type="entry name" value="ISP domain"/>
    <property type="match status" value="1"/>
</dbReference>
<evidence type="ECO:0000256" key="5">
    <source>
        <dbReference type="ARBA" id="ARBA00023157"/>
    </source>
</evidence>
<name>A0AA49JU12_9BACT</name>
<keyword evidence="5" id="KW-1015">Disulfide bond</keyword>
<evidence type="ECO:0000256" key="1">
    <source>
        <dbReference type="ARBA" id="ARBA00022714"/>
    </source>
</evidence>
<protein>
    <submittedName>
        <fullName evidence="8">Rieske (2Fe-2S) protein</fullName>
    </submittedName>
</protein>
<dbReference type="RefSeq" id="WP_367887597.1">
    <property type="nucleotide sequence ID" value="NZ_CP130612.1"/>
</dbReference>
<organism evidence="8">
    <name type="scientific">Pseudogemmatithrix spongiicola</name>
    <dbReference type="NCBI Taxonomy" id="3062599"/>
    <lineage>
        <taxon>Bacteria</taxon>
        <taxon>Pseudomonadati</taxon>
        <taxon>Gemmatimonadota</taxon>
        <taxon>Gemmatimonadia</taxon>
        <taxon>Gemmatimonadales</taxon>
        <taxon>Gemmatimonadaceae</taxon>
        <taxon>Pseudogemmatithrix</taxon>
    </lineage>
</organism>
<dbReference type="Proteomes" id="UP001229955">
    <property type="component" value="Chromosome"/>
</dbReference>
<keyword evidence="1" id="KW-0001">2Fe-2S</keyword>
<dbReference type="CDD" id="cd03467">
    <property type="entry name" value="Rieske"/>
    <property type="match status" value="1"/>
</dbReference>
<keyword evidence="2" id="KW-0479">Metal-binding</keyword>
<proteinExistence type="predicted"/>
<evidence type="ECO:0000313" key="10">
    <source>
        <dbReference type="Proteomes" id="UP001229955"/>
    </source>
</evidence>
<dbReference type="GO" id="GO:0046872">
    <property type="term" value="F:metal ion binding"/>
    <property type="evidence" value="ECO:0007669"/>
    <property type="project" value="UniProtKB-KW"/>
</dbReference>
<dbReference type="InterPro" id="IPR036922">
    <property type="entry name" value="Rieske_2Fe-2S_sf"/>
</dbReference>
<keyword evidence="3" id="KW-0408">Iron</keyword>
<comment type="cofactor">
    <cofactor evidence="6">
        <name>[2Fe-2S] cluster</name>
        <dbReference type="ChEBI" id="CHEBI:190135"/>
    </cofactor>
</comment>
<evidence type="ECO:0000256" key="4">
    <source>
        <dbReference type="ARBA" id="ARBA00023014"/>
    </source>
</evidence>
<evidence type="ECO:0000256" key="2">
    <source>
        <dbReference type="ARBA" id="ARBA00022723"/>
    </source>
</evidence>
<evidence type="ECO:0000256" key="3">
    <source>
        <dbReference type="ARBA" id="ARBA00023004"/>
    </source>
</evidence>
<dbReference type="KEGG" id="pspc:Strain318_001183"/>
<dbReference type="GO" id="GO:0016020">
    <property type="term" value="C:membrane"/>
    <property type="evidence" value="ECO:0007669"/>
    <property type="project" value="InterPro"/>
</dbReference>
<dbReference type="EMBL" id="CP130612">
    <property type="protein sequence ID" value="WKW11914.1"/>
    <property type="molecule type" value="Genomic_DNA"/>
</dbReference>
<reference evidence="8" key="1">
    <citation type="submission" date="2023-07" db="EMBL/GenBank/DDBJ databases">
        <authorList>
            <person name="Haufschild T."/>
            <person name="Kallscheuer N."/>
            <person name="Hammer J."/>
            <person name="Kohn T."/>
            <person name="Kabuu M."/>
            <person name="Jogler M."/>
            <person name="Wohfarth N."/>
            <person name="Heuer A."/>
            <person name="Rohde M."/>
            <person name="van Teeseling M.C.F."/>
            <person name="Jogler C."/>
        </authorList>
    </citation>
    <scope>NUCLEOTIDE SEQUENCE</scope>
    <source>
        <strain evidence="8">Strain 138</strain>
        <strain evidence="9">Strain 318</strain>
    </source>
</reference>
<sequence>MSIASAVLTGLIAGFTPVAAALSPAFRRPRAARWVRVVPDVNSVDIGVPFKVDFIDEVQDGWIESRALRSVWLSTEDAVEFKAWSGVCTHLGCSVSFDTEKDRFHCPCHHGLFDKQSGEVLGGPPPRGLDPLPVKVENDEVFVQYVTFRVGTERREPL</sequence>
<feature type="domain" description="Rieske" evidence="7">
    <location>
        <begin position="80"/>
        <end position="143"/>
    </location>
</feature>
<dbReference type="InterPro" id="IPR005805">
    <property type="entry name" value="Rieske_Fe-S_prot_C"/>
</dbReference>
<dbReference type="GO" id="GO:0051537">
    <property type="term" value="F:2 iron, 2 sulfur cluster binding"/>
    <property type="evidence" value="ECO:0007669"/>
    <property type="project" value="UniProtKB-KW"/>
</dbReference>
<evidence type="ECO:0000313" key="9">
    <source>
        <dbReference type="EMBL" id="WKW14824.1"/>
    </source>
</evidence>
<accession>A0AA49JU12</accession>
<evidence type="ECO:0000256" key="6">
    <source>
        <dbReference type="ARBA" id="ARBA00034078"/>
    </source>
</evidence>
<dbReference type="AlphaFoldDB" id="A0AA49JU12"/>
<gene>
    <name evidence="8" type="ORF">Strain138_001183</name>
    <name evidence="9" type="ORF">Strain318_001183</name>
</gene>
<dbReference type="InterPro" id="IPR014349">
    <property type="entry name" value="Rieske_Fe-S_prot"/>
</dbReference>
<dbReference type="PROSITE" id="PS51296">
    <property type="entry name" value="RIESKE"/>
    <property type="match status" value="1"/>
</dbReference>
<dbReference type="Gene3D" id="2.102.10.10">
    <property type="entry name" value="Rieske [2Fe-2S] iron-sulphur domain"/>
    <property type="match status" value="1"/>
</dbReference>
<dbReference type="PANTHER" id="PTHR10134">
    <property type="entry name" value="CYTOCHROME B-C1 COMPLEX SUBUNIT RIESKE, MITOCHONDRIAL"/>
    <property type="match status" value="1"/>
</dbReference>
<keyword evidence="10" id="KW-1185">Reference proteome</keyword>
<dbReference type="InterPro" id="IPR017941">
    <property type="entry name" value="Rieske_2Fe-2S"/>
</dbReference>
<dbReference type="Pfam" id="PF00355">
    <property type="entry name" value="Rieske"/>
    <property type="match status" value="1"/>
</dbReference>
<dbReference type="EMBL" id="CP130613">
    <property type="protein sequence ID" value="WKW14824.1"/>
    <property type="molecule type" value="Genomic_DNA"/>
</dbReference>
<evidence type="ECO:0000259" key="7">
    <source>
        <dbReference type="PROSITE" id="PS51296"/>
    </source>
</evidence>
<keyword evidence="4" id="KW-0411">Iron-sulfur</keyword>
<accession>A0AA49JZP3</accession>
<evidence type="ECO:0000313" key="8">
    <source>
        <dbReference type="EMBL" id="WKW11914.1"/>
    </source>
</evidence>